<dbReference type="Pfam" id="PF01614">
    <property type="entry name" value="IclR_C"/>
    <property type="match status" value="2"/>
</dbReference>
<evidence type="ECO:0000256" key="2">
    <source>
        <dbReference type="ARBA" id="ARBA00023125"/>
    </source>
</evidence>
<dbReference type="SUPFAM" id="SSF55781">
    <property type="entry name" value="GAF domain-like"/>
    <property type="match status" value="1"/>
</dbReference>
<evidence type="ECO:0000256" key="1">
    <source>
        <dbReference type="ARBA" id="ARBA00023015"/>
    </source>
</evidence>
<dbReference type="AlphaFoldDB" id="A0A4Y3QRV1"/>
<accession>A0A4Y3QRV1</accession>
<organism evidence="6 7">
    <name type="scientific">Streptomyces cacaoi</name>
    <dbReference type="NCBI Taxonomy" id="1898"/>
    <lineage>
        <taxon>Bacteria</taxon>
        <taxon>Bacillati</taxon>
        <taxon>Actinomycetota</taxon>
        <taxon>Actinomycetes</taxon>
        <taxon>Kitasatosporales</taxon>
        <taxon>Streptomycetaceae</taxon>
        <taxon>Streptomyces</taxon>
    </lineage>
</organism>
<dbReference type="SUPFAM" id="SSF46785">
    <property type="entry name" value="Winged helix' DNA-binding domain"/>
    <property type="match status" value="1"/>
</dbReference>
<evidence type="ECO:0000259" key="5">
    <source>
        <dbReference type="PROSITE" id="PS51078"/>
    </source>
</evidence>
<dbReference type="Pfam" id="PF09339">
    <property type="entry name" value="HTH_IclR"/>
    <property type="match status" value="1"/>
</dbReference>
<evidence type="ECO:0000256" key="3">
    <source>
        <dbReference type="ARBA" id="ARBA00023163"/>
    </source>
</evidence>
<dbReference type="InterPro" id="IPR036388">
    <property type="entry name" value="WH-like_DNA-bd_sf"/>
</dbReference>
<dbReference type="InterPro" id="IPR036390">
    <property type="entry name" value="WH_DNA-bd_sf"/>
</dbReference>
<dbReference type="GO" id="GO:0003677">
    <property type="term" value="F:DNA binding"/>
    <property type="evidence" value="ECO:0007669"/>
    <property type="project" value="UniProtKB-KW"/>
</dbReference>
<dbReference type="InterPro" id="IPR050707">
    <property type="entry name" value="HTH_MetabolicPath_Reg"/>
</dbReference>
<dbReference type="InterPro" id="IPR014757">
    <property type="entry name" value="Tscrpt_reg_IclR_C"/>
</dbReference>
<evidence type="ECO:0000259" key="4">
    <source>
        <dbReference type="PROSITE" id="PS51077"/>
    </source>
</evidence>
<dbReference type="InterPro" id="IPR029016">
    <property type="entry name" value="GAF-like_dom_sf"/>
</dbReference>
<dbReference type="GO" id="GO:0045892">
    <property type="term" value="P:negative regulation of DNA-templated transcription"/>
    <property type="evidence" value="ECO:0007669"/>
    <property type="project" value="TreeGrafter"/>
</dbReference>
<dbReference type="RefSeq" id="WP_086818146.1">
    <property type="nucleotide sequence ID" value="NZ_BJMM01000002.1"/>
</dbReference>
<name>A0A4Y3QRV1_STRCI</name>
<keyword evidence="1" id="KW-0805">Transcription regulation</keyword>
<feature type="domain" description="HTH iclR-type" evidence="4">
    <location>
        <begin position="20"/>
        <end position="81"/>
    </location>
</feature>
<dbReference type="PANTHER" id="PTHR30136:SF8">
    <property type="entry name" value="TRANSCRIPTIONAL REGULATORY PROTEIN"/>
    <property type="match status" value="1"/>
</dbReference>
<evidence type="ECO:0000313" key="7">
    <source>
        <dbReference type="Proteomes" id="UP000319210"/>
    </source>
</evidence>
<comment type="caution">
    <text evidence="6">The sequence shown here is derived from an EMBL/GenBank/DDBJ whole genome shotgun (WGS) entry which is preliminary data.</text>
</comment>
<evidence type="ECO:0000313" key="6">
    <source>
        <dbReference type="EMBL" id="GEB47921.1"/>
    </source>
</evidence>
<dbReference type="PROSITE" id="PS51078">
    <property type="entry name" value="ICLR_ED"/>
    <property type="match status" value="1"/>
</dbReference>
<gene>
    <name evidence="6" type="ORF">SCA03_04720</name>
</gene>
<dbReference type="OrthoDB" id="7274111at2"/>
<dbReference type="GO" id="GO:0003700">
    <property type="term" value="F:DNA-binding transcription factor activity"/>
    <property type="evidence" value="ECO:0007669"/>
    <property type="project" value="TreeGrafter"/>
</dbReference>
<keyword evidence="3" id="KW-0804">Transcription</keyword>
<feature type="domain" description="IclR-ED" evidence="5">
    <location>
        <begin position="82"/>
        <end position="251"/>
    </location>
</feature>
<dbReference type="Proteomes" id="UP000319210">
    <property type="component" value="Unassembled WGS sequence"/>
</dbReference>
<reference evidence="6 7" key="1">
    <citation type="submission" date="2019-06" db="EMBL/GenBank/DDBJ databases">
        <title>Whole genome shotgun sequence of Streptomyces cacaoi subsp. cacaoi NBRC 12748.</title>
        <authorList>
            <person name="Hosoyama A."/>
            <person name="Uohara A."/>
            <person name="Ohji S."/>
            <person name="Ichikawa N."/>
        </authorList>
    </citation>
    <scope>NUCLEOTIDE SEQUENCE [LARGE SCALE GENOMIC DNA]</scope>
    <source>
        <strain evidence="6 7">NBRC 12748</strain>
    </source>
</reference>
<dbReference type="Gene3D" id="1.10.10.10">
    <property type="entry name" value="Winged helix-like DNA-binding domain superfamily/Winged helix DNA-binding domain"/>
    <property type="match status" value="1"/>
</dbReference>
<dbReference type="SMART" id="SM00346">
    <property type="entry name" value="HTH_ICLR"/>
    <property type="match status" value="1"/>
</dbReference>
<keyword evidence="2" id="KW-0238">DNA-binding</keyword>
<dbReference type="Gene3D" id="3.30.450.40">
    <property type="match status" value="1"/>
</dbReference>
<sequence>MNTVTSAATPQRTRSTTPPLATVVKALALLDSLADATEPVRVSSLARAMGTSRAEIHRQLVTLEAAGWMEQLPDGAYRLTLRPAHLGHAALRQAGIGERTAPLLERAARQAGEVVSIAVLDTDTARVVQRADPGRSLHATLLLGDRLSLTSSASGRLLAALCPQDVVEPLRERGVALPDDDAVGLINGTRWATSTDDDEDGIAALAVPLCRHGDEVVAALSVHGPRERITTADALAVLRPTAREVEQLLRLDTDGALGLYG</sequence>
<protein>
    <submittedName>
        <fullName evidence="6">Transcriptional regulator</fullName>
    </submittedName>
</protein>
<dbReference type="InterPro" id="IPR005471">
    <property type="entry name" value="Tscrpt_reg_IclR_N"/>
</dbReference>
<dbReference type="PANTHER" id="PTHR30136">
    <property type="entry name" value="HELIX-TURN-HELIX TRANSCRIPTIONAL REGULATOR, ICLR FAMILY"/>
    <property type="match status" value="1"/>
</dbReference>
<proteinExistence type="predicted"/>
<dbReference type="PROSITE" id="PS51077">
    <property type="entry name" value="HTH_ICLR"/>
    <property type="match status" value="1"/>
</dbReference>
<keyword evidence="7" id="KW-1185">Reference proteome</keyword>
<dbReference type="EMBL" id="BJMM01000002">
    <property type="protein sequence ID" value="GEB47921.1"/>
    <property type="molecule type" value="Genomic_DNA"/>
</dbReference>